<name>A0A0R2JU18_9LACO</name>
<reference evidence="2 3" key="1">
    <citation type="journal article" date="2015" name="Genome Announc.">
        <title>Expanding the biotechnology potential of lactobacilli through comparative genomics of 213 strains and associated genera.</title>
        <authorList>
            <person name="Sun Z."/>
            <person name="Harris H.M."/>
            <person name="McCann A."/>
            <person name="Guo C."/>
            <person name="Argimon S."/>
            <person name="Zhang W."/>
            <person name="Yang X."/>
            <person name="Jeffery I.B."/>
            <person name="Cooney J.C."/>
            <person name="Kagawa T.F."/>
            <person name="Liu W."/>
            <person name="Song Y."/>
            <person name="Salvetti E."/>
            <person name="Wrobel A."/>
            <person name="Rasinkangas P."/>
            <person name="Parkhill J."/>
            <person name="Rea M.C."/>
            <person name="O'Sullivan O."/>
            <person name="Ritari J."/>
            <person name="Douillard F.P."/>
            <person name="Paul Ross R."/>
            <person name="Yang R."/>
            <person name="Briner A.E."/>
            <person name="Felis G.E."/>
            <person name="de Vos W.M."/>
            <person name="Barrangou R."/>
            <person name="Klaenhammer T.R."/>
            <person name="Caufield P.W."/>
            <person name="Cui Y."/>
            <person name="Zhang H."/>
            <person name="O'Toole P.W."/>
        </authorList>
    </citation>
    <scope>NUCLEOTIDE SEQUENCE [LARGE SCALE GENOMIC DNA]</scope>
    <source>
        <strain evidence="2 3">DSM 20690</strain>
    </source>
</reference>
<feature type="region of interest" description="Disordered" evidence="1">
    <location>
        <begin position="41"/>
        <end position="86"/>
    </location>
</feature>
<feature type="compositionally biased region" description="Basic and acidic residues" evidence="1">
    <location>
        <begin position="41"/>
        <end position="50"/>
    </location>
</feature>
<keyword evidence="3" id="KW-1185">Reference proteome</keyword>
<evidence type="ECO:0000313" key="3">
    <source>
        <dbReference type="Proteomes" id="UP000051565"/>
    </source>
</evidence>
<dbReference type="PATRIC" id="fig|1122148.6.peg.1473"/>
<evidence type="ECO:0000313" key="2">
    <source>
        <dbReference type="EMBL" id="KRN80569.1"/>
    </source>
</evidence>
<organism evidence="2 3">
    <name type="scientific">Fructilactobacillus lindneri DSM 20690 = JCM 11027</name>
    <dbReference type="NCBI Taxonomy" id="1122148"/>
    <lineage>
        <taxon>Bacteria</taxon>
        <taxon>Bacillati</taxon>
        <taxon>Bacillota</taxon>
        <taxon>Bacilli</taxon>
        <taxon>Lactobacillales</taxon>
        <taxon>Lactobacillaceae</taxon>
        <taxon>Fructilactobacillus</taxon>
    </lineage>
</organism>
<accession>A0A0R2JU18</accession>
<dbReference type="EMBL" id="JQBT01000007">
    <property type="protein sequence ID" value="KRN80569.1"/>
    <property type="molecule type" value="Genomic_DNA"/>
</dbReference>
<dbReference type="AlphaFoldDB" id="A0A0R2JU18"/>
<protein>
    <recommendedName>
        <fullName evidence="4">DUF536 domain-containing protein</fullName>
    </recommendedName>
</protein>
<evidence type="ECO:0000256" key="1">
    <source>
        <dbReference type="SAM" id="MobiDB-lite"/>
    </source>
</evidence>
<dbReference type="Proteomes" id="UP000051565">
    <property type="component" value="Unassembled WGS sequence"/>
</dbReference>
<sequence length="86" mass="10047">MSQIDNLKLQVKQKDFQLENMQKLLDQSQQLQFMAENKIKQLENKSDDIQKQNGEPEGTGQPSSNDNVDESTDKTERGFWSRLFKQ</sequence>
<proteinExistence type="predicted"/>
<dbReference type="RefSeq" id="WP_180993651.1">
    <property type="nucleotide sequence ID" value="NZ_MIYK01000013.1"/>
</dbReference>
<gene>
    <name evidence="2" type="ORF">IV52_GL001435</name>
</gene>
<comment type="caution">
    <text evidence="2">The sequence shown here is derived from an EMBL/GenBank/DDBJ whole genome shotgun (WGS) entry which is preliminary data.</text>
</comment>
<evidence type="ECO:0008006" key="4">
    <source>
        <dbReference type="Google" id="ProtNLM"/>
    </source>
</evidence>